<protein>
    <recommendedName>
        <fullName evidence="2">Piezo THU9 and anchor domain-containing protein</fullName>
    </recommendedName>
</protein>
<evidence type="ECO:0000256" key="1">
    <source>
        <dbReference type="SAM" id="Phobius"/>
    </source>
</evidence>
<comment type="caution">
    <text evidence="3">The sequence shown here is derived from an EMBL/GenBank/DDBJ whole genome shotgun (WGS) entry which is preliminary data.</text>
</comment>
<dbReference type="PANTHER" id="PTHR13167">
    <property type="entry name" value="PIEZO-TYPE MECHANOSENSITIVE ION CHANNEL COMPONENT"/>
    <property type="match status" value="1"/>
</dbReference>
<dbReference type="GO" id="GO:0005261">
    <property type="term" value="F:monoatomic cation channel activity"/>
    <property type="evidence" value="ECO:0007669"/>
    <property type="project" value="TreeGrafter"/>
</dbReference>
<proteinExistence type="predicted"/>
<dbReference type="Proteomes" id="UP000574390">
    <property type="component" value="Unassembled WGS sequence"/>
</dbReference>
<sequence>ADTPFTADDAASGTATIESCRMSVRRKTTRVAMGWFIFRVILLLSIVLALHITILVNLVPHGDASAFTPVIQNWAMSIYYMVFVLYLVVSLKQLRDGVPRVWRDSLRPAKSWNAVRNTFAEYAFSAYKVIPFLQEVRTTVDWAVTPTSLDLSQYFLLEDAHNNFWDVSQEMDDRRENWPAERKKFWWEKC</sequence>
<dbReference type="EMBL" id="JABANM010031864">
    <property type="protein sequence ID" value="KAF4703884.1"/>
    <property type="molecule type" value="Genomic_DNA"/>
</dbReference>
<dbReference type="PANTHER" id="PTHR13167:SF25">
    <property type="entry name" value="PIEZO-TYPE MECHANOSENSITIVE ION CHANNEL COMPONENT"/>
    <property type="match status" value="1"/>
</dbReference>
<dbReference type="GO" id="GO:0071260">
    <property type="term" value="P:cellular response to mechanical stimulus"/>
    <property type="evidence" value="ECO:0007669"/>
    <property type="project" value="TreeGrafter"/>
</dbReference>
<dbReference type="AlphaFoldDB" id="A0A7J6Q5Q1"/>
<feature type="domain" description="Piezo THU9 and anchor" evidence="2">
    <location>
        <begin position="35"/>
        <end position="190"/>
    </location>
</feature>
<keyword evidence="1" id="KW-1133">Transmembrane helix</keyword>
<feature type="non-terminal residue" evidence="3">
    <location>
        <position position="190"/>
    </location>
</feature>
<feature type="transmembrane region" description="Helical" evidence="1">
    <location>
        <begin position="31"/>
        <end position="54"/>
    </location>
</feature>
<dbReference type="Pfam" id="PF24874">
    <property type="entry name" value="Piezo_THU9_anchor"/>
    <property type="match status" value="1"/>
</dbReference>
<gene>
    <name evidence="3" type="ORF">FOZ62_020237</name>
</gene>
<dbReference type="GO" id="GO:0050982">
    <property type="term" value="P:detection of mechanical stimulus"/>
    <property type="evidence" value="ECO:0007669"/>
    <property type="project" value="TreeGrafter"/>
</dbReference>
<dbReference type="GO" id="GO:0008381">
    <property type="term" value="F:mechanosensitive monoatomic ion channel activity"/>
    <property type="evidence" value="ECO:0007669"/>
    <property type="project" value="InterPro"/>
</dbReference>
<dbReference type="InterPro" id="IPR027272">
    <property type="entry name" value="Piezo"/>
</dbReference>
<dbReference type="GO" id="GO:0042391">
    <property type="term" value="P:regulation of membrane potential"/>
    <property type="evidence" value="ECO:0007669"/>
    <property type="project" value="TreeGrafter"/>
</dbReference>
<evidence type="ECO:0000313" key="4">
    <source>
        <dbReference type="Proteomes" id="UP000574390"/>
    </source>
</evidence>
<dbReference type="GO" id="GO:0016020">
    <property type="term" value="C:membrane"/>
    <property type="evidence" value="ECO:0007669"/>
    <property type="project" value="InterPro"/>
</dbReference>
<evidence type="ECO:0000259" key="2">
    <source>
        <dbReference type="Pfam" id="PF24874"/>
    </source>
</evidence>
<feature type="non-terminal residue" evidence="3">
    <location>
        <position position="1"/>
    </location>
</feature>
<reference evidence="3 4" key="1">
    <citation type="submission" date="2020-04" db="EMBL/GenBank/DDBJ databases">
        <title>Perkinsus olseni comparative genomics.</title>
        <authorList>
            <person name="Bogema D.R."/>
        </authorList>
    </citation>
    <scope>NUCLEOTIDE SEQUENCE [LARGE SCALE GENOMIC DNA]</scope>
    <source>
        <strain evidence="3">ATCC PRA-205</strain>
    </source>
</reference>
<keyword evidence="1" id="KW-0812">Transmembrane</keyword>
<evidence type="ECO:0000313" key="3">
    <source>
        <dbReference type="EMBL" id="KAF4703884.1"/>
    </source>
</evidence>
<keyword evidence="1" id="KW-0472">Membrane</keyword>
<dbReference type="InterPro" id="IPR056770">
    <property type="entry name" value="Piezo_THU9_anchor"/>
</dbReference>
<organism evidence="3 4">
    <name type="scientific">Perkinsus olseni</name>
    <name type="common">Perkinsus atlanticus</name>
    <dbReference type="NCBI Taxonomy" id="32597"/>
    <lineage>
        <taxon>Eukaryota</taxon>
        <taxon>Sar</taxon>
        <taxon>Alveolata</taxon>
        <taxon>Perkinsozoa</taxon>
        <taxon>Perkinsea</taxon>
        <taxon>Perkinsida</taxon>
        <taxon>Perkinsidae</taxon>
        <taxon>Perkinsus</taxon>
    </lineage>
</organism>
<accession>A0A7J6Q5Q1</accession>
<feature type="transmembrane region" description="Helical" evidence="1">
    <location>
        <begin position="74"/>
        <end position="91"/>
    </location>
</feature>
<name>A0A7J6Q5Q1_PEROL</name>